<accession>A0A6B0URV7</accession>
<organism evidence="1">
    <name type="scientific">Ixodes ricinus</name>
    <name type="common">Common tick</name>
    <name type="synonym">Acarus ricinus</name>
    <dbReference type="NCBI Taxonomy" id="34613"/>
    <lineage>
        <taxon>Eukaryota</taxon>
        <taxon>Metazoa</taxon>
        <taxon>Ecdysozoa</taxon>
        <taxon>Arthropoda</taxon>
        <taxon>Chelicerata</taxon>
        <taxon>Arachnida</taxon>
        <taxon>Acari</taxon>
        <taxon>Parasitiformes</taxon>
        <taxon>Ixodida</taxon>
        <taxon>Ixodoidea</taxon>
        <taxon>Ixodidae</taxon>
        <taxon>Ixodinae</taxon>
        <taxon>Ixodes</taxon>
    </lineage>
</organism>
<sequence>MHVGVCPGRWSRAVSPSAVLCVAFCPSSSPGTSSQCISVGERWSQTAGRLSDPAARVVLRECRLGDVSVEGSALAAIGCRCTPTNQLSRLFPPDLEHFIYAHNVCIWASAFSIDTVETLLQNGLDIIVSFLKIA</sequence>
<reference evidence="1" key="1">
    <citation type="submission" date="2019-12" db="EMBL/GenBank/DDBJ databases">
        <title>An insight into the sialome of adult female Ixodes ricinus ticks feeding for 6 days.</title>
        <authorList>
            <person name="Perner J."/>
            <person name="Ribeiro J.M.C."/>
        </authorList>
    </citation>
    <scope>NUCLEOTIDE SEQUENCE</scope>
    <source>
        <strain evidence="1">Semi-engorged</strain>
        <tissue evidence="1">Salivary glands</tissue>
    </source>
</reference>
<evidence type="ECO:0000313" key="1">
    <source>
        <dbReference type="EMBL" id="MXU92517.1"/>
    </source>
</evidence>
<name>A0A6B0URV7_IXORI</name>
<protein>
    <submittedName>
        <fullName evidence="1">Putative secreted protein</fullName>
    </submittedName>
</protein>
<dbReference type="AlphaFoldDB" id="A0A6B0URV7"/>
<dbReference type="EMBL" id="GIFC01010434">
    <property type="protein sequence ID" value="MXU92517.1"/>
    <property type="molecule type" value="Transcribed_RNA"/>
</dbReference>
<proteinExistence type="predicted"/>